<evidence type="ECO:0000313" key="2">
    <source>
        <dbReference type="EMBL" id="XCN72544.1"/>
    </source>
</evidence>
<feature type="domain" description="DUF1722" evidence="1">
    <location>
        <begin position="125"/>
        <end position="194"/>
    </location>
</feature>
<dbReference type="SUPFAM" id="SSF47077">
    <property type="entry name" value="T4 endonuclease V"/>
    <property type="match status" value="1"/>
</dbReference>
<reference evidence="2" key="2">
    <citation type="submission" date="2024-06" db="EMBL/GenBank/DDBJ databases">
        <authorList>
            <person name="Plum-Jensen L.E."/>
            <person name="Schramm A."/>
            <person name="Marshall I.P.G."/>
        </authorList>
    </citation>
    <scope>NUCLEOTIDE SEQUENCE</scope>
    <source>
        <strain evidence="2">Rat1</strain>
    </source>
</reference>
<organism evidence="2">
    <name type="scientific">Candidatus Electrothrix aestuarii</name>
    <dbReference type="NCBI Taxonomy" id="3062594"/>
    <lineage>
        <taxon>Bacteria</taxon>
        <taxon>Pseudomonadati</taxon>
        <taxon>Thermodesulfobacteriota</taxon>
        <taxon>Desulfobulbia</taxon>
        <taxon>Desulfobulbales</taxon>
        <taxon>Desulfobulbaceae</taxon>
        <taxon>Candidatus Electrothrix</taxon>
    </lineage>
</organism>
<dbReference type="Pfam" id="PF03013">
    <property type="entry name" value="Pyr_excise"/>
    <property type="match status" value="1"/>
</dbReference>
<protein>
    <submittedName>
        <fullName evidence="2">DUF1722 domain-containing protein</fullName>
    </submittedName>
</protein>
<proteinExistence type="predicted"/>
<name>A0AAU8LTF2_9BACT</name>
<dbReference type="InterPro" id="IPR004260">
    <property type="entry name" value="Pyr-dimer_DNA_glycosylase"/>
</dbReference>
<sequence>MRIWDINPGYLNRQSLLGEHRELHGIVSIIVNGKKGYSKHPETLRWVGYGWALKMRHELLAAEMALRGFKDKSPVIIDSNQGLWPEEYIDIPEGQFLLLADKYKEKEPGRILLPRNAQQVWSQHKYSVMARDVNLYKKIGKQVAKNISAQEYTALVTQLTEVLRTAPSSGGIRNALQHMWGYVSGQVAPAERNTEAWSLSRLFDEVQQGALAKQEPYLLASTALSELRVWISLAEEQEKGESTSRNTDAHQ</sequence>
<dbReference type="InterPro" id="IPR013560">
    <property type="entry name" value="DUF1722"/>
</dbReference>
<gene>
    <name evidence="2" type="ORF">Q3M24_19980</name>
</gene>
<dbReference type="Pfam" id="PF08349">
    <property type="entry name" value="DUF1722"/>
    <property type="match status" value="1"/>
</dbReference>
<accession>A0AAU8LTF2</accession>
<dbReference type="InterPro" id="IPR024796">
    <property type="entry name" value="T4_endonuc_V"/>
</dbReference>
<dbReference type="Gene3D" id="1.10.440.10">
    <property type="entry name" value="T4 endonuclease V"/>
    <property type="match status" value="1"/>
</dbReference>
<dbReference type="KEGG" id="eaj:Q3M24_19980"/>
<evidence type="ECO:0000259" key="1">
    <source>
        <dbReference type="Pfam" id="PF08349"/>
    </source>
</evidence>
<reference evidence="2" key="1">
    <citation type="journal article" date="2024" name="Syst. Appl. Microbiol.">
        <title>First single-strain enrichments of Electrothrix cable bacteria, description of E. aestuarii sp. nov. and E. rattekaaiensis sp. nov., and proposal of a cable bacteria taxonomy following the rules of the SeqCode.</title>
        <authorList>
            <person name="Plum-Jensen L.E."/>
            <person name="Schramm A."/>
            <person name="Marshall I.P.G."/>
        </authorList>
    </citation>
    <scope>NUCLEOTIDE SEQUENCE</scope>
    <source>
        <strain evidence="2">Rat1</strain>
    </source>
</reference>
<dbReference type="EMBL" id="CP159373">
    <property type="protein sequence ID" value="XCN72544.1"/>
    <property type="molecule type" value="Genomic_DNA"/>
</dbReference>
<dbReference type="AlphaFoldDB" id="A0AAU8LTF2"/>